<sequence>MRAFSLQRIPSNLLIFFILLGESYVCLSYRITQNSFYVFVQFWFVVTNNKSLLELRCSLFLPLFVYTEVYIATLKKGADRQISHVRIHNKQNSGSLNTGFVQFNCFYNN</sequence>
<dbReference type="AlphaFoldDB" id="E0VZK9"/>
<evidence type="ECO:0000313" key="1">
    <source>
        <dbReference type="EMBL" id="EEB18815.1"/>
    </source>
</evidence>
<proteinExistence type="predicted"/>
<accession>E0VZK9</accession>
<dbReference type="RefSeq" id="XP_002431553.1">
    <property type="nucleotide sequence ID" value="XM_002431508.1"/>
</dbReference>
<reference evidence="1" key="1">
    <citation type="submission" date="2007-04" db="EMBL/GenBank/DDBJ databases">
        <title>Annotation of Pediculus humanus corporis strain USDA.</title>
        <authorList>
            <person name="Kirkness E."/>
            <person name="Hannick L."/>
            <person name="Hass B."/>
            <person name="Bruggner R."/>
            <person name="Lawson D."/>
            <person name="Bidwell S."/>
            <person name="Joardar V."/>
            <person name="Caler E."/>
            <person name="Walenz B."/>
            <person name="Inman J."/>
            <person name="Schobel S."/>
            <person name="Galinsky K."/>
            <person name="Amedeo P."/>
            <person name="Strausberg R."/>
        </authorList>
    </citation>
    <scope>NUCLEOTIDE SEQUENCE</scope>
    <source>
        <strain evidence="1">USDA</strain>
    </source>
</reference>
<evidence type="ECO:0000313" key="3">
    <source>
        <dbReference type="Proteomes" id="UP000009046"/>
    </source>
</evidence>
<protein>
    <submittedName>
        <fullName evidence="1 2">Uncharacterized protein</fullName>
    </submittedName>
</protein>
<reference evidence="1" key="2">
    <citation type="submission" date="2007-04" db="EMBL/GenBank/DDBJ databases">
        <title>The genome of the human body louse.</title>
        <authorList>
            <consortium name="The Human Body Louse Genome Consortium"/>
            <person name="Kirkness E."/>
            <person name="Walenz B."/>
            <person name="Hass B."/>
            <person name="Bruggner R."/>
            <person name="Strausberg R."/>
        </authorList>
    </citation>
    <scope>NUCLEOTIDE SEQUENCE</scope>
    <source>
        <strain evidence="1">USDA</strain>
    </source>
</reference>
<keyword evidence="3" id="KW-1185">Reference proteome</keyword>
<gene>
    <name evidence="2" type="primary">8235298</name>
    <name evidence="1" type="ORF">Phum_PHUM535380</name>
</gene>
<name>E0VZK9_PEDHC</name>
<dbReference type="Proteomes" id="UP000009046">
    <property type="component" value="Unassembled WGS sequence"/>
</dbReference>
<dbReference type="EMBL" id="DS235853">
    <property type="protein sequence ID" value="EEB18815.1"/>
    <property type="molecule type" value="Genomic_DNA"/>
</dbReference>
<dbReference type="EMBL" id="AAZO01006497">
    <property type="status" value="NOT_ANNOTATED_CDS"/>
    <property type="molecule type" value="Genomic_DNA"/>
</dbReference>
<dbReference type="HOGENOM" id="CLU_2187064_0_0_1"/>
<dbReference type="GeneID" id="8235298"/>
<reference evidence="2" key="3">
    <citation type="submission" date="2021-02" db="UniProtKB">
        <authorList>
            <consortium name="EnsemblMetazoa"/>
        </authorList>
    </citation>
    <scope>IDENTIFICATION</scope>
    <source>
        <strain evidence="2">USDA</strain>
    </source>
</reference>
<dbReference type="KEGG" id="phu:Phum_PHUM535380"/>
<dbReference type="VEuPathDB" id="VectorBase:PHUM535380"/>
<evidence type="ECO:0000313" key="2">
    <source>
        <dbReference type="EnsemblMetazoa" id="PHUM535380-PA"/>
    </source>
</evidence>
<dbReference type="InParanoid" id="E0VZK9"/>
<organism>
    <name type="scientific">Pediculus humanus subsp. corporis</name>
    <name type="common">Body louse</name>
    <dbReference type="NCBI Taxonomy" id="121224"/>
    <lineage>
        <taxon>Eukaryota</taxon>
        <taxon>Metazoa</taxon>
        <taxon>Ecdysozoa</taxon>
        <taxon>Arthropoda</taxon>
        <taxon>Hexapoda</taxon>
        <taxon>Insecta</taxon>
        <taxon>Pterygota</taxon>
        <taxon>Neoptera</taxon>
        <taxon>Paraneoptera</taxon>
        <taxon>Psocodea</taxon>
        <taxon>Troctomorpha</taxon>
        <taxon>Phthiraptera</taxon>
        <taxon>Anoplura</taxon>
        <taxon>Pediculidae</taxon>
        <taxon>Pediculus</taxon>
    </lineage>
</organism>
<dbReference type="CTD" id="8235298"/>
<dbReference type="EnsemblMetazoa" id="PHUM535380-RA">
    <property type="protein sequence ID" value="PHUM535380-PA"/>
    <property type="gene ID" value="PHUM535380"/>
</dbReference>